<protein>
    <submittedName>
        <fullName evidence="12">Phosphomannomutase</fullName>
        <ecNumber evidence="12">5.4.2.8</ecNumber>
    </submittedName>
</protein>
<dbReference type="OrthoDB" id="10363at2157"/>
<dbReference type="PROSITE" id="PS00710">
    <property type="entry name" value="PGM_PMM"/>
    <property type="match status" value="1"/>
</dbReference>
<gene>
    <name evidence="12" type="ordered locus">Mevan_0682</name>
</gene>
<dbReference type="GO" id="GO:0000287">
    <property type="term" value="F:magnesium ion binding"/>
    <property type="evidence" value="ECO:0007669"/>
    <property type="project" value="InterPro"/>
</dbReference>
<dbReference type="STRING" id="406327.Mevan_0682"/>
<dbReference type="GeneID" id="5324979"/>
<reference evidence="12" key="1">
    <citation type="submission" date="2007-06" db="EMBL/GenBank/DDBJ databases">
        <title>Complete sequence of Methanococcus vannielii SB.</title>
        <authorList>
            <consortium name="US DOE Joint Genome Institute"/>
            <person name="Copeland A."/>
            <person name="Lucas S."/>
            <person name="Lapidus A."/>
            <person name="Barry K."/>
            <person name="Glavina del Rio T."/>
            <person name="Dalin E."/>
            <person name="Tice H."/>
            <person name="Pitluck S."/>
            <person name="Chain P."/>
            <person name="Malfatti S."/>
            <person name="Shin M."/>
            <person name="Vergez L."/>
            <person name="Schmutz J."/>
            <person name="Larimer F."/>
            <person name="Land M."/>
            <person name="Hauser L."/>
            <person name="Kyrpides N."/>
            <person name="Anderson I."/>
            <person name="Sieprawska-Lupa M."/>
            <person name="Whitman W.B."/>
            <person name="Richardson P."/>
        </authorList>
    </citation>
    <scope>NUCLEOTIDE SEQUENCE [LARGE SCALE GENOMIC DNA]</scope>
    <source>
        <strain evidence="12">SB</strain>
    </source>
</reference>
<dbReference type="PANTHER" id="PTHR43771:SF1">
    <property type="entry name" value="PHOSPHOMANNOMUTASE"/>
    <property type="match status" value="1"/>
</dbReference>
<feature type="domain" description="Alpha-D-phosphohexomutase alpha/beta/alpha" evidence="9">
    <location>
        <begin position="2"/>
        <end position="121"/>
    </location>
</feature>
<dbReference type="InterPro" id="IPR005845">
    <property type="entry name" value="A-D-PHexomutase_a/b/a-II"/>
</dbReference>
<dbReference type="KEGG" id="mvn:Mevan_0682"/>
<dbReference type="InterPro" id="IPR005841">
    <property type="entry name" value="Alpha-D-phosphohexomutase_SF"/>
</dbReference>
<dbReference type="GO" id="GO:0005975">
    <property type="term" value="P:carbohydrate metabolic process"/>
    <property type="evidence" value="ECO:0007669"/>
    <property type="project" value="InterPro"/>
</dbReference>
<sequence length="437" mass="50012">MVFKAYDIRGIYKNELDDDFAYSLGKLLGEKYKKILVGQDIRIGSEKLLKPLIYGLLENSDVYYAGEISTPLMYFGTKDNFDLGIVLTASHNPKEYTGFKMCDIFGIPLSPIDEIKPFFKKYTLSEKQKLEIINIDLEKIKTDVVTKYEDFFKKKIEKTSKKIAVDFANGVTTHAEKKILNDVIINKVFINEFPDGNFPAHEPDTLKKECLEDIISLVKEEYCDIGLIFDGDGDRLGIIDERGAVLSGDIITAIISNEILKEVTGKIVYDLRCSKIVPEVIEKNGGIPIKTRVGHYFIKKLMHEIDAEFAGEFSNHFYFKSIGYFESPLLALYYILKAVENEKKPLSEVAKGYKKYFHSGEINFKVIDQKNAILTIEKNYENECRIEKLDGISVYCKNFWFNVRSSNTEPLLRLNIEADSENIMKEKLEEIKGIITS</sequence>
<evidence type="ECO:0000259" key="9">
    <source>
        <dbReference type="Pfam" id="PF02878"/>
    </source>
</evidence>
<dbReference type="InterPro" id="IPR005846">
    <property type="entry name" value="A-D-PHexomutase_a/b/a-III"/>
</dbReference>
<dbReference type="eggNOG" id="arCOG00767">
    <property type="taxonomic scope" value="Archaea"/>
</dbReference>
<dbReference type="RefSeq" id="WP_011972490.1">
    <property type="nucleotide sequence ID" value="NC_009634.1"/>
</dbReference>
<evidence type="ECO:0000259" key="8">
    <source>
        <dbReference type="Pfam" id="PF00408"/>
    </source>
</evidence>
<dbReference type="InterPro" id="IPR005843">
    <property type="entry name" value="A-D-PHexomutase_C"/>
</dbReference>
<keyword evidence="3" id="KW-0597">Phosphoprotein</keyword>
<name>A6UQ16_METVS</name>
<dbReference type="InterPro" id="IPR016055">
    <property type="entry name" value="A-D-PHexomutase_a/b/a-I/II/III"/>
</dbReference>
<organism evidence="12 13">
    <name type="scientific">Methanococcus vannielii (strain ATCC 35089 / DSM 1224 / JCM 13029 / OCM 148 / SB)</name>
    <dbReference type="NCBI Taxonomy" id="406327"/>
    <lineage>
        <taxon>Archaea</taxon>
        <taxon>Methanobacteriati</taxon>
        <taxon>Methanobacteriota</taxon>
        <taxon>Methanomada group</taxon>
        <taxon>Methanococci</taxon>
        <taxon>Methanococcales</taxon>
        <taxon>Methanococcaceae</taxon>
        <taxon>Methanococcus</taxon>
    </lineage>
</organism>
<keyword evidence="4 7" id="KW-0479">Metal-binding</keyword>
<proteinExistence type="inferred from homology"/>
<dbReference type="Pfam" id="PF02880">
    <property type="entry name" value="PGM_PMM_III"/>
    <property type="match status" value="1"/>
</dbReference>
<dbReference type="GO" id="GO:0004615">
    <property type="term" value="F:phosphomannomutase activity"/>
    <property type="evidence" value="ECO:0007669"/>
    <property type="project" value="UniProtKB-EC"/>
</dbReference>
<dbReference type="PRINTS" id="PR00509">
    <property type="entry name" value="PGMPMM"/>
</dbReference>
<keyword evidence="6 12" id="KW-0413">Isomerase</keyword>
<dbReference type="AlphaFoldDB" id="A6UQ16"/>
<feature type="domain" description="Alpha-D-phosphohexomutase alpha/beta/alpha" evidence="11">
    <location>
        <begin position="248"/>
        <end position="356"/>
    </location>
</feature>
<dbReference type="Pfam" id="PF00408">
    <property type="entry name" value="PGM_PMM_IV"/>
    <property type="match status" value="1"/>
</dbReference>
<evidence type="ECO:0000256" key="5">
    <source>
        <dbReference type="ARBA" id="ARBA00022842"/>
    </source>
</evidence>
<dbReference type="InterPro" id="IPR016066">
    <property type="entry name" value="A-D-PHexomutase_CS"/>
</dbReference>
<evidence type="ECO:0000256" key="2">
    <source>
        <dbReference type="ARBA" id="ARBA00010231"/>
    </source>
</evidence>
<dbReference type="EMBL" id="CP000742">
    <property type="protein sequence ID" value="ABR54588.1"/>
    <property type="molecule type" value="Genomic_DNA"/>
</dbReference>
<dbReference type="Gene3D" id="3.30.310.50">
    <property type="entry name" value="Alpha-D-phosphohexomutase, C-terminal domain"/>
    <property type="match status" value="1"/>
</dbReference>
<dbReference type="CDD" id="cd03089">
    <property type="entry name" value="PMM_PGM"/>
    <property type="match status" value="1"/>
</dbReference>
<dbReference type="Gene3D" id="3.40.120.10">
    <property type="entry name" value="Alpha-D-Glucose-1,6-Bisphosphate, subunit A, domain 3"/>
    <property type="match status" value="3"/>
</dbReference>
<keyword evidence="13" id="KW-1185">Reference proteome</keyword>
<evidence type="ECO:0000256" key="7">
    <source>
        <dbReference type="RuleBase" id="RU004326"/>
    </source>
</evidence>
<feature type="domain" description="Alpha-D-phosphohexomutase C-terminal" evidence="8">
    <location>
        <begin position="361"/>
        <end position="431"/>
    </location>
</feature>
<dbReference type="EC" id="5.4.2.8" evidence="12"/>
<dbReference type="SUPFAM" id="SSF53738">
    <property type="entry name" value="Phosphoglucomutase, first 3 domains"/>
    <property type="match status" value="3"/>
</dbReference>
<evidence type="ECO:0000256" key="1">
    <source>
        <dbReference type="ARBA" id="ARBA00001946"/>
    </source>
</evidence>
<accession>A6UQ16</accession>
<dbReference type="SUPFAM" id="SSF55957">
    <property type="entry name" value="Phosphoglucomutase, C-terminal domain"/>
    <property type="match status" value="1"/>
</dbReference>
<evidence type="ECO:0000259" key="11">
    <source>
        <dbReference type="Pfam" id="PF02880"/>
    </source>
</evidence>
<comment type="cofactor">
    <cofactor evidence="1">
        <name>Mg(2+)</name>
        <dbReference type="ChEBI" id="CHEBI:18420"/>
    </cofactor>
</comment>
<comment type="similarity">
    <text evidence="2 7">Belongs to the phosphohexose mutase family.</text>
</comment>
<dbReference type="Pfam" id="PF02878">
    <property type="entry name" value="PGM_PMM_I"/>
    <property type="match status" value="1"/>
</dbReference>
<feature type="domain" description="Alpha-D-phosphohexomutase alpha/beta/alpha" evidence="10">
    <location>
        <begin position="150"/>
        <end position="243"/>
    </location>
</feature>
<evidence type="ECO:0000256" key="4">
    <source>
        <dbReference type="ARBA" id="ARBA00022723"/>
    </source>
</evidence>
<dbReference type="InterPro" id="IPR036900">
    <property type="entry name" value="A-D-PHexomutase_C_sf"/>
</dbReference>
<dbReference type="InterPro" id="IPR005844">
    <property type="entry name" value="A-D-PHexomutase_a/b/a-I"/>
</dbReference>
<evidence type="ECO:0000259" key="10">
    <source>
        <dbReference type="Pfam" id="PF02879"/>
    </source>
</evidence>
<evidence type="ECO:0000256" key="3">
    <source>
        <dbReference type="ARBA" id="ARBA00022553"/>
    </source>
</evidence>
<evidence type="ECO:0000313" key="12">
    <source>
        <dbReference type="EMBL" id="ABR54588.1"/>
    </source>
</evidence>
<dbReference type="Pfam" id="PF02879">
    <property type="entry name" value="PGM_PMM_II"/>
    <property type="match status" value="1"/>
</dbReference>
<keyword evidence="5 7" id="KW-0460">Magnesium</keyword>
<dbReference type="Proteomes" id="UP000001107">
    <property type="component" value="Chromosome"/>
</dbReference>
<evidence type="ECO:0000256" key="6">
    <source>
        <dbReference type="ARBA" id="ARBA00023235"/>
    </source>
</evidence>
<evidence type="ECO:0000313" key="13">
    <source>
        <dbReference type="Proteomes" id="UP000001107"/>
    </source>
</evidence>
<dbReference type="HOGENOM" id="CLU_016950_9_2_2"/>
<dbReference type="PANTHER" id="PTHR43771">
    <property type="entry name" value="PHOSPHOMANNOMUTASE"/>
    <property type="match status" value="1"/>
</dbReference>